<dbReference type="SMART" id="SM00320">
    <property type="entry name" value="WD40"/>
    <property type="match status" value="2"/>
</dbReference>
<keyword evidence="5" id="KW-0853">WD repeat</keyword>
<feature type="non-terminal residue" evidence="7">
    <location>
        <position position="234"/>
    </location>
</feature>
<protein>
    <recommendedName>
        <fullName evidence="4">Cleavage stimulation factor 50 kDa subunit</fullName>
    </recommendedName>
</protein>
<evidence type="ECO:0000256" key="3">
    <source>
        <dbReference type="ARBA" id="ARBA00023242"/>
    </source>
</evidence>
<keyword evidence="2" id="KW-0507">mRNA processing</keyword>
<feature type="compositionally biased region" description="Polar residues" evidence="6">
    <location>
        <begin position="103"/>
        <end position="123"/>
    </location>
</feature>
<keyword evidence="3" id="KW-0539">Nucleus</keyword>
<accession>A0AAD5WZT8</accession>
<comment type="caution">
    <text evidence="7">The sequence shown here is derived from an EMBL/GenBank/DDBJ whole genome shotgun (WGS) entry which is preliminary data.</text>
</comment>
<organism evidence="7 8">
    <name type="scientific">Rhizophlyctis rosea</name>
    <dbReference type="NCBI Taxonomy" id="64517"/>
    <lineage>
        <taxon>Eukaryota</taxon>
        <taxon>Fungi</taxon>
        <taxon>Fungi incertae sedis</taxon>
        <taxon>Chytridiomycota</taxon>
        <taxon>Chytridiomycota incertae sedis</taxon>
        <taxon>Chytridiomycetes</taxon>
        <taxon>Rhizophlyctidales</taxon>
        <taxon>Rhizophlyctidaceae</taxon>
        <taxon>Rhizophlyctis</taxon>
    </lineage>
</organism>
<dbReference type="GO" id="GO:0003723">
    <property type="term" value="F:RNA binding"/>
    <property type="evidence" value="ECO:0007669"/>
    <property type="project" value="TreeGrafter"/>
</dbReference>
<evidence type="ECO:0000256" key="1">
    <source>
        <dbReference type="ARBA" id="ARBA00004123"/>
    </source>
</evidence>
<evidence type="ECO:0000256" key="2">
    <source>
        <dbReference type="ARBA" id="ARBA00022664"/>
    </source>
</evidence>
<feature type="region of interest" description="Disordered" evidence="6">
    <location>
        <begin position="96"/>
        <end position="123"/>
    </location>
</feature>
<feature type="repeat" description="WD" evidence="5">
    <location>
        <begin position="188"/>
        <end position="221"/>
    </location>
</feature>
<dbReference type="AlphaFoldDB" id="A0AAD5WZT8"/>
<dbReference type="SUPFAM" id="SSF50978">
    <property type="entry name" value="WD40 repeat-like"/>
    <property type="match status" value="1"/>
</dbReference>
<reference evidence="7" key="1">
    <citation type="submission" date="2020-05" db="EMBL/GenBank/DDBJ databases">
        <title>Phylogenomic resolution of chytrid fungi.</title>
        <authorList>
            <person name="Stajich J.E."/>
            <person name="Amses K."/>
            <person name="Simmons R."/>
            <person name="Seto K."/>
            <person name="Myers J."/>
            <person name="Bonds A."/>
            <person name="Quandt C.A."/>
            <person name="Barry K."/>
            <person name="Liu P."/>
            <person name="Grigoriev I."/>
            <person name="Longcore J.E."/>
            <person name="James T.Y."/>
        </authorList>
    </citation>
    <scope>NUCLEOTIDE SEQUENCE</scope>
    <source>
        <strain evidence="7">JEL0318</strain>
    </source>
</reference>
<dbReference type="Pfam" id="PF00400">
    <property type="entry name" value="WD40"/>
    <property type="match status" value="1"/>
</dbReference>
<dbReference type="PROSITE" id="PS50082">
    <property type="entry name" value="WD_REPEATS_2"/>
    <property type="match status" value="1"/>
</dbReference>
<proteinExistence type="predicted"/>
<dbReference type="Gene3D" id="1.20.960.50">
    <property type="entry name" value="Cleavage stimulation factor subunit 1, dimerisation domain"/>
    <property type="match status" value="1"/>
</dbReference>
<keyword evidence="8" id="KW-1185">Reference proteome</keyword>
<dbReference type="EMBL" id="JADGJD010001697">
    <property type="protein sequence ID" value="KAJ3038786.1"/>
    <property type="molecule type" value="Genomic_DNA"/>
</dbReference>
<dbReference type="PANTHER" id="PTHR44133:SF2">
    <property type="entry name" value="CLEAVAGE STIMULATION FACTOR SUBUNIT 1"/>
    <property type="match status" value="1"/>
</dbReference>
<dbReference type="Proteomes" id="UP001212841">
    <property type="component" value="Unassembled WGS sequence"/>
</dbReference>
<dbReference type="InterPro" id="IPR038184">
    <property type="entry name" value="CSTF1_dimer_sf"/>
</dbReference>
<evidence type="ECO:0000256" key="4">
    <source>
        <dbReference type="ARBA" id="ARBA00029851"/>
    </source>
</evidence>
<dbReference type="GO" id="GO:0031124">
    <property type="term" value="P:mRNA 3'-end processing"/>
    <property type="evidence" value="ECO:0007669"/>
    <property type="project" value="InterPro"/>
</dbReference>
<dbReference type="Gene3D" id="2.130.10.10">
    <property type="entry name" value="YVTN repeat-like/Quinoprotein amine dehydrogenase"/>
    <property type="match status" value="1"/>
</dbReference>
<evidence type="ECO:0000256" key="6">
    <source>
        <dbReference type="SAM" id="MobiDB-lite"/>
    </source>
</evidence>
<dbReference type="PROSITE" id="PS50294">
    <property type="entry name" value="WD_REPEATS_REGION"/>
    <property type="match status" value="1"/>
</dbReference>
<comment type="subcellular location">
    <subcellularLocation>
        <location evidence="1">Nucleus</location>
    </subcellularLocation>
</comment>
<dbReference type="InterPro" id="IPR001680">
    <property type="entry name" value="WD40_rpt"/>
</dbReference>
<dbReference type="GO" id="GO:0005848">
    <property type="term" value="C:mRNA cleavage stimulating factor complex"/>
    <property type="evidence" value="ECO:0007669"/>
    <property type="project" value="InterPro"/>
</dbReference>
<gene>
    <name evidence="7" type="ORF">HK097_003034</name>
</gene>
<dbReference type="InterPro" id="IPR036322">
    <property type="entry name" value="WD40_repeat_dom_sf"/>
</dbReference>
<name>A0AAD5WZT8_9FUNG</name>
<dbReference type="InterPro" id="IPR015943">
    <property type="entry name" value="WD40/YVTN_repeat-like_dom_sf"/>
</dbReference>
<sequence>MASDAMDTQQNGEEADNLMPKELLLPLIISQLQEYGMNSLAKVVADESHTPFSLEPSSRLAELAYMGSVSTGNDVSEAIAPSALLDEDERQEGIVFGEEDQRNGTLPSSESNPLRNTLTSPLNSCKIPRPTIPTLVHHRSSRSLHDSRYDGKYAATGSIDMSIKILDTTRIRSNFFGVSDEKAVMRTLYDHQAVINEVIFHPNGTIVASCSDDQTIRLYDLMKPAIKRGFRWFQ</sequence>
<evidence type="ECO:0000256" key="5">
    <source>
        <dbReference type="PROSITE-ProRule" id="PRU00221"/>
    </source>
</evidence>
<dbReference type="PANTHER" id="PTHR44133">
    <property type="entry name" value="CLEAVAGE STIMULATION FACTOR SUBUNIT 1"/>
    <property type="match status" value="1"/>
</dbReference>
<dbReference type="InterPro" id="IPR044633">
    <property type="entry name" value="CstF1-like"/>
</dbReference>
<evidence type="ECO:0000313" key="8">
    <source>
        <dbReference type="Proteomes" id="UP001212841"/>
    </source>
</evidence>
<evidence type="ECO:0000313" key="7">
    <source>
        <dbReference type="EMBL" id="KAJ3038786.1"/>
    </source>
</evidence>